<protein>
    <recommendedName>
        <fullName evidence="12">Trk system potassium uptake protein</fullName>
    </recommendedName>
</protein>
<sequence length="482" mass="54011">MQIKTIFRLIGLLLMMFSVSMLTPLVINLIFQERFWLPFVAAFACTFFTGLVLWFSFRKQHHELKIRDGFLIVVLFWFVLCFYASLPFIFAIHHHSLTDAVFESVSGFTTTGASIIQHIEGLPHAVLFYRQQLQFLGGMGIVVLAVAILPMLGVGGMQLYRAETPGPMKDSKLTPRIAQTAKALWSIYLLLTCICWLCYWLAGMDWFDALGESFATVSTGGFSMHDSSFAFYQSDVIELIACVFMILGGTNFALHFLALKKRSLSHYWQDEEFRFYITFLFLASLLVTISLIIYGFFEANHHALIKSLFNVISLATTTGFMSSSFSNWPTYVPILIMLIALVGGCAGSTSGGVKVIRALLIYKQSRREMVRLLHPYALIPIKFGKQTLPEPVLESMWGFISGFIALFLLLMVLFMALGNDFITAFSAIVASLANAGAGLGGISNNFANLSDASKWLLIFSMLAGRLEIFSLLILFSPHFWQK</sequence>
<feature type="transmembrane region" description="Helical" evidence="14">
    <location>
        <begin position="37"/>
        <end position="57"/>
    </location>
</feature>
<proteinExistence type="inferred from homology"/>
<dbReference type="NCBIfam" id="TIGR00933">
    <property type="entry name" value="2a38"/>
    <property type="match status" value="1"/>
</dbReference>
<feature type="binding site" evidence="13">
    <location>
        <position position="220"/>
    </location>
    <ligand>
        <name>K(+)</name>
        <dbReference type="ChEBI" id="CHEBI:29103"/>
    </ligand>
</feature>
<keyword evidence="6 12" id="KW-0633">Potassium transport</keyword>
<feature type="binding site" evidence="13">
    <location>
        <position position="317"/>
    </location>
    <ligand>
        <name>K(+)</name>
        <dbReference type="ChEBI" id="CHEBI:29103"/>
    </ligand>
</feature>
<dbReference type="EMBL" id="LNYJ01000011">
    <property type="protein sequence ID" value="KTD17601.1"/>
    <property type="molecule type" value="Genomic_DNA"/>
</dbReference>
<feature type="transmembrane region" description="Helical" evidence="14">
    <location>
        <begin position="275"/>
        <end position="297"/>
    </location>
</feature>
<feature type="transmembrane region" description="Helical" evidence="14">
    <location>
        <begin position="455"/>
        <end position="475"/>
    </location>
</feature>
<dbReference type="Proteomes" id="UP000055035">
    <property type="component" value="Unassembled WGS sequence"/>
</dbReference>
<evidence type="ECO:0000256" key="13">
    <source>
        <dbReference type="PIRSR" id="PIRSR006247-1"/>
    </source>
</evidence>
<dbReference type="OrthoDB" id="9810952at2"/>
<dbReference type="GO" id="GO:0005886">
    <property type="term" value="C:plasma membrane"/>
    <property type="evidence" value="ECO:0007669"/>
    <property type="project" value="UniProtKB-SubCell"/>
</dbReference>
<feature type="binding site" evidence="13">
    <location>
        <position position="318"/>
    </location>
    <ligand>
        <name>K(+)</name>
        <dbReference type="ChEBI" id="CHEBI:29103"/>
    </ligand>
</feature>
<feature type="transmembrane region" description="Helical" evidence="14">
    <location>
        <begin position="69"/>
        <end position="92"/>
    </location>
</feature>
<evidence type="ECO:0000256" key="3">
    <source>
        <dbReference type="ARBA" id="ARBA00022448"/>
    </source>
</evidence>
<evidence type="ECO:0000256" key="6">
    <source>
        <dbReference type="ARBA" id="ARBA00022538"/>
    </source>
</evidence>
<dbReference type="PANTHER" id="PTHR32024:SF2">
    <property type="entry name" value="TRK SYSTEM POTASSIUM UPTAKE PROTEIN TRKG-RELATED"/>
    <property type="match status" value="1"/>
</dbReference>
<keyword evidence="4 12" id="KW-1003">Cell membrane</keyword>
<feature type="transmembrane region" description="Helical" evidence="14">
    <location>
        <begin position="334"/>
        <end position="362"/>
    </location>
</feature>
<dbReference type="InterPro" id="IPR003445">
    <property type="entry name" value="Cat_transpt"/>
</dbReference>
<dbReference type="PATRIC" id="fig|456.5.peg.2033"/>
<keyword evidence="9 14" id="KW-1133">Transmembrane helix</keyword>
<evidence type="ECO:0000256" key="14">
    <source>
        <dbReference type="SAM" id="Phobius"/>
    </source>
</evidence>
<evidence type="ECO:0000313" key="15">
    <source>
        <dbReference type="EMBL" id="KTD17601.1"/>
    </source>
</evidence>
<dbReference type="PIRSF" id="PIRSF006247">
    <property type="entry name" value="TrkH"/>
    <property type="match status" value="1"/>
</dbReference>
<feature type="transmembrane region" description="Helical" evidence="14">
    <location>
        <begin position="181"/>
        <end position="202"/>
    </location>
</feature>
<dbReference type="InterPro" id="IPR004772">
    <property type="entry name" value="TrkH"/>
</dbReference>
<evidence type="ECO:0000256" key="5">
    <source>
        <dbReference type="ARBA" id="ARBA00022519"/>
    </source>
</evidence>
<feature type="transmembrane region" description="Helical" evidence="14">
    <location>
        <begin position="396"/>
        <end position="417"/>
    </location>
</feature>
<dbReference type="RefSeq" id="WP_058471342.1">
    <property type="nucleotide sequence ID" value="NZ_CAAAIC010000011.1"/>
</dbReference>
<feature type="transmembrane region" description="Helical" evidence="14">
    <location>
        <begin position="236"/>
        <end position="254"/>
    </location>
</feature>
<comment type="function">
    <text evidence="12">Low-affinity potassium transport system. Interacts with Trk system potassium uptake protein TrkA.</text>
</comment>
<keyword evidence="10 12" id="KW-0406">Ion transport</keyword>
<keyword evidence="3 12" id="KW-0813">Transport</keyword>
<dbReference type="Pfam" id="PF02386">
    <property type="entry name" value="TrkH"/>
    <property type="match status" value="1"/>
</dbReference>
<evidence type="ECO:0000256" key="11">
    <source>
        <dbReference type="ARBA" id="ARBA00023136"/>
    </source>
</evidence>
<dbReference type="STRING" id="456.Ljor_1907"/>
<keyword evidence="11 12" id="KW-0472">Membrane</keyword>
<comment type="similarity">
    <text evidence="2 12">Belongs to the TrkH potassium transport family.</text>
</comment>
<reference evidence="15 16" key="1">
    <citation type="submission" date="2015-11" db="EMBL/GenBank/DDBJ databases">
        <title>Genomic analysis of 38 Legionella species identifies large and diverse effector repertoires.</title>
        <authorList>
            <person name="Burstein D."/>
            <person name="Amaro F."/>
            <person name="Zusman T."/>
            <person name="Lifshitz Z."/>
            <person name="Cohen O."/>
            <person name="Gilbert J.A."/>
            <person name="Pupko T."/>
            <person name="Shuman H.A."/>
            <person name="Segal G."/>
        </authorList>
    </citation>
    <scope>NUCLEOTIDE SEQUENCE [LARGE SCALE GENOMIC DNA]</scope>
    <source>
        <strain evidence="15 16">BL-540</strain>
    </source>
</reference>
<evidence type="ECO:0000256" key="7">
    <source>
        <dbReference type="ARBA" id="ARBA00022692"/>
    </source>
</evidence>
<evidence type="ECO:0000256" key="2">
    <source>
        <dbReference type="ARBA" id="ARBA00009137"/>
    </source>
</evidence>
<organism evidence="15 16">
    <name type="scientific">Legionella jordanis</name>
    <dbReference type="NCBI Taxonomy" id="456"/>
    <lineage>
        <taxon>Bacteria</taxon>
        <taxon>Pseudomonadati</taxon>
        <taxon>Pseudomonadota</taxon>
        <taxon>Gammaproteobacteria</taxon>
        <taxon>Legionellales</taxon>
        <taxon>Legionellaceae</taxon>
        <taxon>Legionella</taxon>
    </lineage>
</organism>
<keyword evidence="7 14" id="KW-0812">Transmembrane</keyword>
<comment type="subcellular location">
    <subcellularLocation>
        <location evidence="1 12">Cell inner membrane</location>
        <topology evidence="1 12">Multi-pass membrane protein</topology>
    </subcellularLocation>
</comment>
<dbReference type="GO" id="GO:0015379">
    <property type="term" value="F:potassium:chloride symporter activity"/>
    <property type="evidence" value="ECO:0007669"/>
    <property type="project" value="InterPro"/>
</dbReference>
<evidence type="ECO:0000256" key="12">
    <source>
        <dbReference type="PIRNR" id="PIRNR006247"/>
    </source>
</evidence>
<evidence type="ECO:0000256" key="1">
    <source>
        <dbReference type="ARBA" id="ARBA00004429"/>
    </source>
</evidence>
<keyword evidence="8 12" id="KW-0630">Potassium</keyword>
<name>A0A0W0VBW6_9GAMM</name>
<evidence type="ECO:0000256" key="8">
    <source>
        <dbReference type="ARBA" id="ARBA00022958"/>
    </source>
</evidence>
<comment type="caution">
    <text evidence="15">The sequence shown here is derived from an EMBL/GenBank/DDBJ whole genome shotgun (WGS) entry which is preliminary data.</text>
</comment>
<feature type="transmembrane region" description="Helical" evidence="14">
    <location>
        <begin position="135"/>
        <end position="160"/>
    </location>
</feature>
<evidence type="ECO:0000256" key="9">
    <source>
        <dbReference type="ARBA" id="ARBA00022989"/>
    </source>
</evidence>
<gene>
    <name evidence="15" type="primary">trkH</name>
    <name evidence="15" type="ORF">Ljor_1907</name>
</gene>
<evidence type="ECO:0000256" key="10">
    <source>
        <dbReference type="ARBA" id="ARBA00023065"/>
    </source>
</evidence>
<keyword evidence="13" id="KW-0479">Metal-binding</keyword>
<feature type="binding site" evidence="13">
    <location>
        <position position="110"/>
    </location>
    <ligand>
        <name>K(+)</name>
        <dbReference type="ChEBI" id="CHEBI:29103"/>
    </ligand>
</feature>
<feature type="transmembrane region" description="Helical" evidence="14">
    <location>
        <begin position="12"/>
        <end position="31"/>
    </location>
</feature>
<keyword evidence="5 12" id="KW-0997">Cell inner membrane</keyword>
<dbReference type="PANTHER" id="PTHR32024">
    <property type="entry name" value="TRK SYSTEM POTASSIUM UPTAKE PROTEIN TRKG-RELATED"/>
    <property type="match status" value="1"/>
</dbReference>
<accession>A0A0W0VBW6</accession>
<evidence type="ECO:0000256" key="4">
    <source>
        <dbReference type="ARBA" id="ARBA00022475"/>
    </source>
</evidence>
<dbReference type="GO" id="GO:0046872">
    <property type="term" value="F:metal ion binding"/>
    <property type="evidence" value="ECO:0007669"/>
    <property type="project" value="UniProtKB-KW"/>
</dbReference>
<feature type="transmembrane region" description="Helical" evidence="14">
    <location>
        <begin position="424"/>
        <end position="443"/>
    </location>
</feature>
<feature type="binding site" evidence="13">
    <location>
        <position position="111"/>
    </location>
    <ligand>
        <name>K(+)</name>
        <dbReference type="ChEBI" id="CHEBI:29103"/>
    </ligand>
</feature>
<dbReference type="AlphaFoldDB" id="A0A0W0VBW6"/>
<feature type="binding site" evidence="13">
    <location>
        <position position="434"/>
    </location>
    <ligand>
        <name>K(+)</name>
        <dbReference type="ChEBI" id="CHEBI:29103"/>
    </ligand>
</feature>
<evidence type="ECO:0000313" key="16">
    <source>
        <dbReference type="Proteomes" id="UP000055035"/>
    </source>
</evidence>
<keyword evidence="16" id="KW-1185">Reference proteome</keyword>